<dbReference type="AlphaFoldDB" id="A0AAW0K6V7"/>
<evidence type="ECO:0000313" key="1">
    <source>
        <dbReference type="EMBL" id="KAK7834450.1"/>
    </source>
</evidence>
<dbReference type="Proteomes" id="UP001488838">
    <property type="component" value="Unassembled WGS sequence"/>
</dbReference>
<reference evidence="1 2" key="1">
    <citation type="journal article" date="2023" name="bioRxiv">
        <title>Conserved and derived expression patterns and positive selection on dental genes reveal complex evolutionary context of ever-growing rodent molars.</title>
        <authorList>
            <person name="Calamari Z.T."/>
            <person name="Song A."/>
            <person name="Cohen E."/>
            <person name="Akter M."/>
            <person name="Roy R.D."/>
            <person name="Hallikas O."/>
            <person name="Christensen M.M."/>
            <person name="Li P."/>
            <person name="Marangoni P."/>
            <person name="Jernvall J."/>
            <person name="Klein O.D."/>
        </authorList>
    </citation>
    <scope>NUCLEOTIDE SEQUENCE [LARGE SCALE GENOMIC DNA]</scope>
    <source>
        <strain evidence="1">V071</strain>
    </source>
</reference>
<proteinExistence type="predicted"/>
<comment type="caution">
    <text evidence="1">The sequence shown here is derived from an EMBL/GenBank/DDBJ whole genome shotgun (WGS) entry which is preliminary data.</text>
</comment>
<accession>A0AAW0K6V7</accession>
<evidence type="ECO:0000313" key="2">
    <source>
        <dbReference type="Proteomes" id="UP001488838"/>
    </source>
</evidence>
<dbReference type="EMBL" id="JBBHLL010000004">
    <property type="protein sequence ID" value="KAK7834450.1"/>
    <property type="molecule type" value="Genomic_DNA"/>
</dbReference>
<gene>
    <name evidence="1" type="ORF">U0070_017636</name>
</gene>
<organism evidence="1 2">
    <name type="scientific">Myodes glareolus</name>
    <name type="common">Bank vole</name>
    <name type="synonym">Clethrionomys glareolus</name>
    <dbReference type="NCBI Taxonomy" id="447135"/>
    <lineage>
        <taxon>Eukaryota</taxon>
        <taxon>Metazoa</taxon>
        <taxon>Chordata</taxon>
        <taxon>Craniata</taxon>
        <taxon>Vertebrata</taxon>
        <taxon>Euteleostomi</taxon>
        <taxon>Mammalia</taxon>
        <taxon>Eutheria</taxon>
        <taxon>Euarchontoglires</taxon>
        <taxon>Glires</taxon>
        <taxon>Rodentia</taxon>
        <taxon>Myomorpha</taxon>
        <taxon>Muroidea</taxon>
        <taxon>Cricetidae</taxon>
        <taxon>Arvicolinae</taxon>
        <taxon>Myodes</taxon>
    </lineage>
</organism>
<keyword evidence="2" id="KW-1185">Reference proteome</keyword>
<name>A0AAW0K6V7_MYOGA</name>
<protein>
    <submittedName>
        <fullName evidence="1">Uncharacterized protein</fullName>
    </submittedName>
</protein>
<sequence length="216" mass="24949">MTCANSRRPGQDSLVNMRYDSSKAGCSSIQDASKNHRVFFVLVLAKYHKLTRFLQHMLLSFAAQLIRREKECEQMNREFAVGAEWLIGNVQMRETLPRRKASGMVKRSLSWLVATEFYHQHDLDDFIKQIPEQHLDHCKLPDSPKGINMGNVPGYCKPGFYFNSRTSSRRLQFFTRTPDPKSSVWKHLICITFSIMAESEHQNLKGQSNRNHASKA</sequence>